<dbReference type="Pfam" id="PF03323">
    <property type="entry name" value="GerA"/>
    <property type="match status" value="1"/>
</dbReference>
<sequence length="479" mass="53671">MISKNIDKNKERLLEEFNNTSDLIIYEFKTNSNLKIIISYLEGFIDKNTLDRDVLKPVITRLESCNDLKKIIFVSGIKEINTFEEIIEEIVSGNLVLFIQGCKQCFAIDLKHWDKRAIEEADSEAVVRGPKEGFIEDISTNKMLLRRKIRNPNLVFENYILGEQTETEISVAYIKNIVNEDVLDKVKKRVQDINTDSILESGYIEGYIEDSPYNIVSTIGNTQKPDIVAGKILEGRVAIFCDGTPHVLIIPRLFIENIQVSEDYYSRTYIATFLRMLRFFALFLGILLPGLYVALQTFHQEMIPTVLLITMAGAREGVPLPSVLEALLMTIMLELIKESGVRLPKAVGSAVSIVGALVLGQAAVEGGIVSAPMVIVIAITAIAEFAVPALTEVMILYRLFLIVLGGFMGLYGITCGLVVIIIGAVSLDPFGIPYGYPIAPSDKTGLKDFIIRFPLWSMKKRPGYLVKKNRIRQRNVRKK</sequence>
<dbReference type="InterPro" id="IPR004995">
    <property type="entry name" value="Spore_Ger"/>
</dbReference>
<keyword evidence="3" id="KW-1133">Transmembrane helix</keyword>
<name>A0A9X2S7Y1_9FIRM</name>
<dbReference type="InterPro" id="IPR050768">
    <property type="entry name" value="UPF0353/GerABKA_families"/>
</dbReference>
<keyword evidence="3" id="KW-0812">Transmembrane</keyword>
<feature type="transmembrane region" description="Helical" evidence="3">
    <location>
        <begin position="399"/>
        <end position="427"/>
    </location>
</feature>
<accession>A0A9X2S7Y1</accession>
<dbReference type="PIRSF" id="PIRSF005690">
    <property type="entry name" value="GerBA"/>
    <property type="match status" value="1"/>
</dbReference>
<dbReference type="OrthoDB" id="9772630at2"/>
<feature type="transmembrane region" description="Helical" evidence="3">
    <location>
        <begin position="368"/>
        <end position="387"/>
    </location>
</feature>
<proteinExistence type="inferred from homology"/>
<dbReference type="EMBL" id="JANJZL010000013">
    <property type="protein sequence ID" value="MCR2045242.1"/>
    <property type="molecule type" value="Genomic_DNA"/>
</dbReference>
<evidence type="ECO:0000313" key="5">
    <source>
        <dbReference type="Proteomes" id="UP001142078"/>
    </source>
</evidence>
<organism evidence="4 5">
    <name type="scientific">Anaerosalibacter massiliensis</name>
    <dbReference type="NCBI Taxonomy" id="1347392"/>
    <lineage>
        <taxon>Bacteria</taxon>
        <taxon>Bacillati</taxon>
        <taxon>Bacillota</taxon>
        <taxon>Tissierellia</taxon>
        <taxon>Tissierellales</taxon>
        <taxon>Sporanaerobacteraceae</taxon>
        <taxon>Anaerosalibacter</taxon>
    </lineage>
</organism>
<dbReference type="PANTHER" id="PTHR22550:SF5">
    <property type="entry name" value="LEUCINE ZIPPER PROTEIN 4"/>
    <property type="match status" value="1"/>
</dbReference>
<comment type="similarity">
    <text evidence="1">Belongs to the GerABKA family.</text>
</comment>
<reference evidence="4" key="1">
    <citation type="submission" date="2022-07" db="EMBL/GenBank/DDBJ databases">
        <title>Enhanced cultured diversity of the mouse gut microbiota enables custom-made synthetic communities.</title>
        <authorList>
            <person name="Afrizal A."/>
        </authorList>
    </citation>
    <scope>NUCLEOTIDE SEQUENCE</scope>
    <source>
        <strain evidence="4">DSM 29482</strain>
    </source>
</reference>
<evidence type="ECO:0000313" key="4">
    <source>
        <dbReference type="EMBL" id="MCR2045242.1"/>
    </source>
</evidence>
<dbReference type="GO" id="GO:0016020">
    <property type="term" value="C:membrane"/>
    <property type="evidence" value="ECO:0007669"/>
    <property type="project" value="InterPro"/>
</dbReference>
<dbReference type="GO" id="GO:0009847">
    <property type="term" value="P:spore germination"/>
    <property type="evidence" value="ECO:0007669"/>
    <property type="project" value="InterPro"/>
</dbReference>
<keyword evidence="5" id="KW-1185">Reference proteome</keyword>
<dbReference type="RefSeq" id="WP_050069888.1">
    <property type="nucleotide sequence ID" value="NZ_CABKTM010000074.1"/>
</dbReference>
<evidence type="ECO:0000256" key="2">
    <source>
        <dbReference type="ARBA" id="ARBA00023136"/>
    </source>
</evidence>
<dbReference type="Proteomes" id="UP001142078">
    <property type="component" value="Unassembled WGS sequence"/>
</dbReference>
<comment type="caution">
    <text evidence="4">The sequence shown here is derived from an EMBL/GenBank/DDBJ whole genome shotgun (WGS) entry which is preliminary data.</text>
</comment>
<evidence type="ECO:0000256" key="3">
    <source>
        <dbReference type="SAM" id="Phobius"/>
    </source>
</evidence>
<evidence type="ECO:0000256" key="1">
    <source>
        <dbReference type="ARBA" id="ARBA00005278"/>
    </source>
</evidence>
<feature type="transmembrane region" description="Helical" evidence="3">
    <location>
        <begin position="277"/>
        <end position="298"/>
    </location>
</feature>
<dbReference type="AlphaFoldDB" id="A0A9X2S7Y1"/>
<gene>
    <name evidence="4" type="ORF">NSA23_14125</name>
</gene>
<keyword evidence="2 3" id="KW-0472">Membrane</keyword>
<dbReference type="PANTHER" id="PTHR22550">
    <property type="entry name" value="SPORE GERMINATION PROTEIN"/>
    <property type="match status" value="1"/>
</dbReference>
<protein>
    <submittedName>
        <fullName evidence="4">Spore germination protein</fullName>
    </submittedName>
</protein>